<evidence type="ECO:0000313" key="3">
    <source>
        <dbReference type="Proteomes" id="UP001595621"/>
    </source>
</evidence>
<name>A0ABV7GBS1_9GAMM</name>
<sequence>MINRFKSPLLSLLTVLALLVQGMAFGAQTMDLNQQIGHQAMMMDDMHCAPHSTMDMSAMDCCSTDTQASSNSCCEGQGSCSGDCIHCLSISVTGTLLSDSYWPEALPHGILLSAYIPHFHSISLPMALRPPIA</sequence>
<dbReference type="RefSeq" id="WP_248936915.1">
    <property type="nucleotide sequence ID" value="NZ_JAKILF010000006.1"/>
</dbReference>
<evidence type="ECO:0000256" key="1">
    <source>
        <dbReference type="SAM" id="SignalP"/>
    </source>
</evidence>
<feature type="chain" id="PRO_5046594867" description="CopL family metal-binding regulatory protein" evidence="1">
    <location>
        <begin position="27"/>
        <end position="133"/>
    </location>
</feature>
<proteinExistence type="predicted"/>
<protein>
    <recommendedName>
        <fullName evidence="4">CopL family metal-binding regulatory protein</fullName>
    </recommendedName>
</protein>
<feature type="signal peptide" evidence="1">
    <location>
        <begin position="1"/>
        <end position="26"/>
    </location>
</feature>
<keyword evidence="3" id="KW-1185">Reference proteome</keyword>
<comment type="caution">
    <text evidence="2">The sequence shown here is derived from an EMBL/GenBank/DDBJ whole genome shotgun (WGS) entry which is preliminary data.</text>
</comment>
<dbReference type="Proteomes" id="UP001595621">
    <property type="component" value="Unassembled WGS sequence"/>
</dbReference>
<dbReference type="EMBL" id="JBHRTD010000015">
    <property type="protein sequence ID" value="MFC3138979.1"/>
    <property type="molecule type" value="Genomic_DNA"/>
</dbReference>
<reference evidence="3" key="1">
    <citation type="journal article" date="2019" name="Int. J. Syst. Evol. Microbiol.">
        <title>The Global Catalogue of Microorganisms (GCM) 10K type strain sequencing project: providing services to taxonomists for standard genome sequencing and annotation.</title>
        <authorList>
            <consortium name="The Broad Institute Genomics Platform"/>
            <consortium name="The Broad Institute Genome Sequencing Center for Infectious Disease"/>
            <person name="Wu L."/>
            <person name="Ma J."/>
        </authorList>
    </citation>
    <scope>NUCLEOTIDE SEQUENCE [LARGE SCALE GENOMIC DNA]</scope>
    <source>
        <strain evidence="3">KCTC 52277</strain>
    </source>
</reference>
<organism evidence="2 3">
    <name type="scientific">Shewanella submarina</name>
    <dbReference type="NCBI Taxonomy" id="2016376"/>
    <lineage>
        <taxon>Bacteria</taxon>
        <taxon>Pseudomonadati</taxon>
        <taxon>Pseudomonadota</taxon>
        <taxon>Gammaproteobacteria</taxon>
        <taxon>Alteromonadales</taxon>
        <taxon>Shewanellaceae</taxon>
        <taxon>Shewanella</taxon>
    </lineage>
</organism>
<evidence type="ECO:0000313" key="2">
    <source>
        <dbReference type="EMBL" id="MFC3138979.1"/>
    </source>
</evidence>
<evidence type="ECO:0008006" key="4">
    <source>
        <dbReference type="Google" id="ProtNLM"/>
    </source>
</evidence>
<gene>
    <name evidence="2" type="ORF">ACFOE0_12405</name>
</gene>
<keyword evidence="1" id="KW-0732">Signal</keyword>
<accession>A0ABV7GBS1</accession>